<accession>C1BMK1</accession>
<name>C1BMK1_CALRO</name>
<evidence type="ECO:0000313" key="2">
    <source>
        <dbReference type="EMBL" id="ACO10254.1"/>
    </source>
</evidence>
<dbReference type="PANTHER" id="PTHR13238">
    <property type="entry name" value="PROTEIN C21ORF59"/>
    <property type="match status" value="1"/>
</dbReference>
<organism evidence="2">
    <name type="scientific">Caligus rogercresseyi</name>
    <name type="common">Sea louse</name>
    <dbReference type="NCBI Taxonomy" id="217165"/>
    <lineage>
        <taxon>Eukaryota</taxon>
        <taxon>Metazoa</taxon>
        <taxon>Ecdysozoa</taxon>
        <taxon>Arthropoda</taxon>
        <taxon>Crustacea</taxon>
        <taxon>Multicrustacea</taxon>
        <taxon>Hexanauplia</taxon>
        <taxon>Copepoda</taxon>
        <taxon>Siphonostomatoida</taxon>
        <taxon>Caligidae</taxon>
        <taxon>Caligus</taxon>
    </lineage>
</organism>
<protein>
    <submittedName>
        <fullName evidence="2">C21orf59</fullName>
    </submittedName>
</protein>
<dbReference type="PANTHER" id="PTHR13238:SF0">
    <property type="entry name" value="CILIA- AND FLAGELLA-ASSOCIATED PROTEIN 298"/>
    <property type="match status" value="1"/>
</dbReference>
<dbReference type="GO" id="GO:0003352">
    <property type="term" value="P:regulation of cilium movement"/>
    <property type="evidence" value="ECO:0007669"/>
    <property type="project" value="InterPro"/>
</dbReference>
<dbReference type="EMBL" id="BT075830">
    <property type="protein sequence ID" value="ACO10254.1"/>
    <property type="molecule type" value="mRNA"/>
</dbReference>
<evidence type="ECO:0000256" key="1">
    <source>
        <dbReference type="ARBA" id="ARBA00009619"/>
    </source>
</evidence>
<comment type="similarity">
    <text evidence="1">Belongs to the CFAP298 family.</text>
</comment>
<proteinExistence type="evidence at transcript level"/>
<dbReference type="InterPro" id="IPR021298">
    <property type="entry name" value="CFAP298"/>
</dbReference>
<sequence length="286" mass="32212">MVFLTIKSNDEKLFVFESSLSSGVEKVLTEVIRLRNGIEKIKRLVAEVHDLIEHGVSWPPERRGLLNEQADELHLNPNQELSSRYPQRSNLPFASCPDPRLKRSGLAPGAAESARILSESSTAALNLTKSEPLAWDHLQEGLEIIQGALAIVYPRGIPSFDPVQMELANTEEVDGSLIWDPTLMCLWFASKSLSDSETLSKYLGKNEKSKCIIKVSQRGQGPPPKERPFTEEEEKRLLLEQHRRAETLRKLAKEQDNSSYSGWTDGESLKKKFNGVENISWKTGFK</sequence>
<dbReference type="AlphaFoldDB" id="C1BMK1"/>
<gene>
    <name evidence="2" type="primary">CU059</name>
</gene>
<reference evidence="2" key="1">
    <citation type="submission" date="2009-03" db="EMBL/GenBank/DDBJ databases">
        <title>Caligus rogercresseyi ESTs and full-length cDNAs.</title>
        <authorList>
            <person name="Yasuike M."/>
            <person name="von Schalburg K."/>
            <person name="Cooper G."/>
            <person name="Leong J."/>
            <person name="Jones S.R.M."/>
            <person name="Koop B.F."/>
        </authorList>
    </citation>
    <scope>NUCLEOTIDE SEQUENCE</scope>
    <source>
        <tissue evidence="2">Whole tissue</tissue>
    </source>
</reference>
<dbReference type="Pfam" id="PF11069">
    <property type="entry name" value="CFAP298"/>
    <property type="match status" value="1"/>
</dbReference>